<name>A0A3B1D920_9ZZZZ</name>
<feature type="transmembrane region" description="Helical" evidence="1">
    <location>
        <begin position="71"/>
        <end position="91"/>
    </location>
</feature>
<proteinExistence type="predicted"/>
<protein>
    <submittedName>
        <fullName evidence="2">Uncharacterized protein</fullName>
    </submittedName>
</protein>
<keyword evidence="1" id="KW-1133">Transmembrane helix</keyword>
<feature type="transmembrane region" description="Helical" evidence="1">
    <location>
        <begin position="12"/>
        <end position="35"/>
    </location>
</feature>
<evidence type="ECO:0000256" key="1">
    <source>
        <dbReference type="SAM" id="Phobius"/>
    </source>
</evidence>
<dbReference type="EMBL" id="UOGL01000111">
    <property type="protein sequence ID" value="VAX37242.1"/>
    <property type="molecule type" value="Genomic_DNA"/>
</dbReference>
<keyword evidence="1" id="KW-0812">Transmembrane</keyword>
<accession>A0A3B1D920</accession>
<organism evidence="2">
    <name type="scientific">hydrothermal vent metagenome</name>
    <dbReference type="NCBI Taxonomy" id="652676"/>
    <lineage>
        <taxon>unclassified sequences</taxon>
        <taxon>metagenomes</taxon>
        <taxon>ecological metagenomes</taxon>
    </lineage>
</organism>
<keyword evidence="1" id="KW-0472">Membrane</keyword>
<evidence type="ECO:0000313" key="2">
    <source>
        <dbReference type="EMBL" id="VAX37242.1"/>
    </source>
</evidence>
<dbReference type="AlphaFoldDB" id="A0A3B1D920"/>
<feature type="transmembrane region" description="Helical" evidence="1">
    <location>
        <begin position="167"/>
        <end position="187"/>
    </location>
</feature>
<gene>
    <name evidence="2" type="ORF">MNBD_PLANCTO02-2350</name>
</gene>
<sequence>MVKRNGMLTTLSVIAITLAALGIASILFGVGAIIFKDKIESRLTSGEGKVAQIQKEMQTELTEKMEPWKPFTYGSLFLKAGVVVLLMLGGIKAYKMDENGRSLLVTAFIAGVVFEAISFYPILQIQQSAMEVTTKYQKRIMEAKQPPGTHLSPEAEAIFEGAMKASLMLGLLVAFGLIALKVSFYTYGFYYMRKPQVVALYEGRSNPENFLEEVEE</sequence>
<reference evidence="2" key="1">
    <citation type="submission" date="2018-06" db="EMBL/GenBank/DDBJ databases">
        <authorList>
            <person name="Zhirakovskaya E."/>
        </authorList>
    </citation>
    <scope>NUCLEOTIDE SEQUENCE</scope>
</reference>
<feature type="transmembrane region" description="Helical" evidence="1">
    <location>
        <begin position="103"/>
        <end position="123"/>
    </location>
</feature>